<evidence type="ECO:0000313" key="2">
    <source>
        <dbReference type="EMBL" id="OYO13530.1"/>
    </source>
</evidence>
<keyword evidence="1" id="KW-0472">Membrane</keyword>
<accession>A0A255GCA7</accession>
<feature type="transmembrane region" description="Helical" evidence="1">
    <location>
        <begin position="18"/>
        <end position="40"/>
    </location>
</feature>
<dbReference type="EMBL" id="NMVO01000013">
    <property type="protein sequence ID" value="OYO13530.1"/>
    <property type="molecule type" value="Genomic_DNA"/>
</dbReference>
<evidence type="ECO:0000313" key="3">
    <source>
        <dbReference type="Proteomes" id="UP000215896"/>
    </source>
</evidence>
<reference evidence="2 3" key="1">
    <citation type="submission" date="2017-07" db="EMBL/GenBank/DDBJ databases">
        <title>Draft whole genome sequences of clinical Proprionibacteriaceae strains.</title>
        <authorList>
            <person name="Bernier A.-M."/>
            <person name="Bernard K."/>
            <person name="Domingo M.-C."/>
        </authorList>
    </citation>
    <scope>NUCLEOTIDE SEQUENCE [LARGE SCALE GENOMIC DNA]</scope>
    <source>
        <strain evidence="2 3">NML 030167</strain>
    </source>
</reference>
<keyword evidence="1" id="KW-0812">Transmembrane</keyword>
<protein>
    <submittedName>
        <fullName evidence="2">Uncharacterized protein</fullName>
    </submittedName>
</protein>
<sequence length="184" mass="18661">MAIGANPDRLRPVKLSGIILTIVGIVLLLGGGIVGAALTIQGSLSLVDEVGSGELLDGRSQIAVTAGESLHLYHRAGTAQPTCEVTGPGAIRRAAVTDSPWDFGGVTYEAFESLTFPTAGDYEIECSEQGTLIAPPVPMSAMGTAVLGVGLAVVSVVVGIGTLIVGIVLWVAGAKRQRSAVAAR</sequence>
<gene>
    <name evidence="2" type="ORF">CGZ94_11215</name>
</gene>
<comment type="caution">
    <text evidence="2">The sequence shown here is derived from an EMBL/GenBank/DDBJ whole genome shotgun (WGS) entry which is preliminary data.</text>
</comment>
<evidence type="ECO:0000256" key="1">
    <source>
        <dbReference type="SAM" id="Phobius"/>
    </source>
</evidence>
<feature type="transmembrane region" description="Helical" evidence="1">
    <location>
        <begin position="145"/>
        <end position="172"/>
    </location>
</feature>
<name>A0A255GCA7_9ACTN</name>
<keyword evidence="1" id="KW-1133">Transmembrane helix</keyword>
<dbReference type="AlphaFoldDB" id="A0A255GCA7"/>
<keyword evidence="3" id="KW-1185">Reference proteome</keyword>
<proteinExistence type="predicted"/>
<organism evidence="2 3">
    <name type="scientific">Enemella evansiae</name>
    <dbReference type="NCBI Taxonomy" id="2016499"/>
    <lineage>
        <taxon>Bacteria</taxon>
        <taxon>Bacillati</taxon>
        <taxon>Actinomycetota</taxon>
        <taxon>Actinomycetes</taxon>
        <taxon>Propionibacteriales</taxon>
        <taxon>Propionibacteriaceae</taxon>
        <taxon>Enemella</taxon>
    </lineage>
</organism>
<dbReference type="Proteomes" id="UP000215896">
    <property type="component" value="Unassembled WGS sequence"/>
</dbReference>